<organism evidence="1 2">
    <name type="scientific">Spirosoma linguale (strain ATCC 33905 / DSM 74 / LMG 10896 / Claus 1)</name>
    <dbReference type="NCBI Taxonomy" id="504472"/>
    <lineage>
        <taxon>Bacteria</taxon>
        <taxon>Pseudomonadati</taxon>
        <taxon>Bacteroidota</taxon>
        <taxon>Cytophagia</taxon>
        <taxon>Cytophagales</taxon>
        <taxon>Cytophagaceae</taxon>
        <taxon>Spirosoma</taxon>
    </lineage>
</organism>
<evidence type="ECO:0000313" key="1">
    <source>
        <dbReference type="EMBL" id="ADB39664.1"/>
    </source>
</evidence>
<sequence length="140" mass="16218">MSEGEKKLLASREEQRIGETEFYKSFPLKRYSEITHITSEIDKAIAEKDSVALDLLTYLVLHYLPSDSRYVELLNELLLASYHHKHQEVAKRLQKLKSPCRVVLPFRTKTVTWGYSTLVRSDVNRSADAGQPSPKRIFHE</sequence>
<dbReference type="AlphaFoldDB" id="D2QRB0"/>
<name>D2QRB0_SPILD</name>
<reference evidence="1 2" key="1">
    <citation type="journal article" date="2010" name="Stand. Genomic Sci.">
        <title>Complete genome sequence of Spirosoma linguale type strain (1).</title>
        <authorList>
            <person name="Lail K."/>
            <person name="Sikorski J."/>
            <person name="Saunders E."/>
            <person name="Lapidus A."/>
            <person name="Glavina Del Rio T."/>
            <person name="Copeland A."/>
            <person name="Tice H."/>
            <person name="Cheng J.-F."/>
            <person name="Lucas S."/>
            <person name="Nolan M."/>
            <person name="Bruce D."/>
            <person name="Goodwin L."/>
            <person name="Pitluck S."/>
            <person name="Ivanova N."/>
            <person name="Mavromatis K."/>
            <person name="Ovchinnikova G."/>
            <person name="Pati A."/>
            <person name="Chen A."/>
            <person name="Palaniappan K."/>
            <person name="Land M."/>
            <person name="Hauser L."/>
            <person name="Chang Y.-J."/>
            <person name="Jeffries C.D."/>
            <person name="Chain P."/>
            <person name="Brettin T."/>
            <person name="Detter J.C."/>
            <person name="Schuetze A."/>
            <person name="Rohde M."/>
            <person name="Tindall B.J."/>
            <person name="Goeker M."/>
            <person name="Bristow J."/>
            <person name="Eisen J.A."/>
            <person name="Markowitz V."/>
            <person name="Hugenholtz P."/>
            <person name="Kyrpides N.C."/>
            <person name="Klenk H.-P."/>
            <person name="Chen F."/>
        </authorList>
    </citation>
    <scope>NUCLEOTIDE SEQUENCE [LARGE SCALE GENOMIC DNA]</scope>
    <source>
        <strain evidence="2">ATCC 33905 / DSM 74 / LMG 10896 / Claus 1</strain>
    </source>
</reference>
<accession>D2QRB0</accession>
<gene>
    <name evidence="1" type="ordered locus">Slin_3658</name>
</gene>
<dbReference type="EMBL" id="CP001769">
    <property type="protein sequence ID" value="ADB39664.1"/>
    <property type="molecule type" value="Genomic_DNA"/>
</dbReference>
<protein>
    <submittedName>
        <fullName evidence="1">Uncharacterized protein</fullName>
    </submittedName>
</protein>
<keyword evidence="2" id="KW-1185">Reference proteome</keyword>
<proteinExistence type="predicted"/>
<dbReference type="HOGENOM" id="CLU_1833957_0_0_10"/>
<dbReference type="Proteomes" id="UP000002028">
    <property type="component" value="Chromosome"/>
</dbReference>
<evidence type="ECO:0000313" key="2">
    <source>
        <dbReference type="Proteomes" id="UP000002028"/>
    </source>
</evidence>
<dbReference type="KEGG" id="sli:Slin_3658"/>